<sequence length="90" mass="10310">MQGFIVLGLCDKKIKFRPNDWTERLVSSYTTNQKVRECVSIINVDGIKGIQIKECLTDVDPVLLNHILDFASMHNLVIKYINVKEQDESS</sequence>
<dbReference type="AlphaFoldDB" id="A0A3G3IPG2"/>
<proteinExistence type="predicted"/>
<dbReference type="RefSeq" id="WP_122952102.1">
    <property type="nucleotide sequence ID" value="NZ_CP024634.1"/>
</dbReference>
<evidence type="ECO:0000313" key="2">
    <source>
        <dbReference type="Proteomes" id="UP000278334"/>
    </source>
</evidence>
<gene>
    <name evidence="1" type="ORF">MS2017_2033</name>
</gene>
<dbReference type="Pfam" id="PF12112">
    <property type="entry name" value="DUF3579"/>
    <property type="match status" value="1"/>
</dbReference>
<dbReference type="EMBL" id="CP024634">
    <property type="protein sequence ID" value="AYQ57691.1"/>
    <property type="molecule type" value="Genomic_DNA"/>
</dbReference>
<dbReference type="InterPro" id="IPR021969">
    <property type="entry name" value="DUF3579"/>
</dbReference>
<evidence type="ECO:0000313" key="1">
    <source>
        <dbReference type="EMBL" id="AYQ57691.1"/>
    </source>
</evidence>
<dbReference type="Gene3D" id="3.30.70.2340">
    <property type="entry name" value="Uncharacterised protein PF12112 family, DUF3579"/>
    <property type="match status" value="1"/>
</dbReference>
<accession>A0A3G3IPG2</accession>
<organism evidence="1 2">
    <name type="scientific">Bathymodiolus thermophilus thioautotrophic gill symbiont</name>
    <dbReference type="NCBI Taxonomy" id="2360"/>
    <lineage>
        <taxon>Bacteria</taxon>
        <taxon>Pseudomonadati</taxon>
        <taxon>Pseudomonadota</taxon>
        <taxon>Gammaproteobacteria</taxon>
        <taxon>sulfur-oxidizing symbionts</taxon>
    </lineage>
</organism>
<name>A0A3G3IPG2_9GAMM</name>
<reference evidence="1 2" key="1">
    <citation type="submission" date="2017-11" db="EMBL/GenBank/DDBJ databases">
        <title>Genome sequence of the bacterial symbiont EPR9N from a vent mussel Bathymodiolus thermophilus.</title>
        <authorList>
            <person name="Won Y.-J."/>
        </authorList>
    </citation>
    <scope>NUCLEOTIDE SEQUENCE [LARGE SCALE GENOMIC DNA]</scope>
    <source>
        <strain evidence="1 2">EPR9N</strain>
    </source>
</reference>
<dbReference type="KEGG" id="bthg:MS2017_2033"/>
<dbReference type="Proteomes" id="UP000278334">
    <property type="component" value="Chromosome"/>
</dbReference>
<protein>
    <submittedName>
        <fullName evidence="1">Uncharacterized protein</fullName>
    </submittedName>
</protein>